<dbReference type="InterPro" id="IPR001544">
    <property type="entry name" value="Aminotrans_IV"/>
</dbReference>
<comment type="caution">
    <text evidence="13">The sequence shown here is derived from an EMBL/GenBank/DDBJ whole genome shotgun (WGS) entry which is preliminary data.</text>
</comment>
<dbReference type="InterPro" id="IPR043131">
    <property type="entry name" value="BCAT-like_N"/>
</dbReference>
<dbReference type="EMBL" id="JBHLXE010000105">
    <property type="protein sequence ID" value="MFC0180608.1"/>
    <property type="molecule type" value="Genomic_DNA"/>
</dbReference>
<dbReference type="Gene3D" id="3.30.470.10">
    <property type="match status" value="1"/>
</dbReference>
<dbReference type="InterPro" id="IPR018300">
    <property type="entry name" value="Aminotrans_IV_CS"/>
</dbReference>
<evidence type="ECO:0000256" key="9">
    <source>
        <dbReference type="ARBA" id="ARBA00049529"/>
    </source>
</evidence>
<dbReference type="NCBIfam" id="NF004761">
    <property type="entry name" value="PRK06092.1"/>
    <property type="match status" value="1"/>
</dbReference>
<evidence type="ECO:0000313" key="13">
    <source>
        <dbReference type="EMBL" id="MFC0180608.1"/>
    </source>
</evidence>
<dbReference type="InterPro" id="IPR050571">
    <property type="entry name" value="Class-IV_PLP-Dep_Aminotrnsfr"/>
</dbReference>
<dbReference type="InterPro" id="IPR036038">
    <property type="entry name" value="Aminotransferase-like"/>
</dbReference>
<evidence type="ECO:0000256" key="3">
    <source>
        <dbReference type="ARBA" id="ARBA00011738"/>
    </source>
</evidence>
<dbReference type="PANTHER" id="PTHR42743">
    <property type="entry name" value="AMINO-ACID AMINOTRANSFERASE"/>
    <property type="match status" value="1"/>
</dbReference>
<accession>A0ABV6CC99</accession>
<sequence length="288" mass="32892">MLMMINGEPSSQINALDRGLSYGDGCFTTALVYHQKIIYFDHHIARLHNDTERLYFPDISWDMLSEKILEESYYLIHKAKGTPIETQGVLKIILTRGEGTRGYSPLGCQNINRIITLSHYPTQYVDWQKIGIDVGISSINLAHQPLLAGIKHLNRLEQVLIKRELSLSSYDDMIVLDQEKNIIEASAANIFWRKGDIIFTPDITQAGINGLMRNRVISLLQASGFCELKIVKEPTTTLQEADEIMLSSALMPLIPIKRLYVSDTQYWDYSPLKREAWPYLFTQLLEGK</sequence>
<evidence type="ECO:0000313" key="14">
    <source>
        <dbReference type="Proteomes" id="UP001589758"/>
    </source>
</evidence>
<dbReference type="Gene3D" id="3.20.10.10">
    <property type="entry name" value="D-amino Acid Aminotransferase, subunit A, domain 2"/>
    <property type="match status" value="1"/>
</dbReference>
<evidence type="ECO:0000256" key="1">
    <source>
        <dbReference type="ARBA" id="ARBA00001933"/>
    </source>
</evidence>
<evidence type="ECO:0000256" key="5">
    <source>
        <dbReference type="ARBA" id="ARBA00022909"/>
    </source>
</evidence>
<name>A0ABV6CC99_9GAMM</name>
<protein>
    <recommendedName>
        <fullName evidence="8 10">Aminodeoxychorismate lyase</fullName>
        <ecNumber evidence="8 10">4.1.3.38</ecNumber>
    </recommendedName>
</protein>
<dbReference type="SUPFAM" id="SSF56752">
    <property type="entry name" value="D-aminoacid aminotransferase-like PLP-dependent enzymes"/>
    <property type="match status" value="1"/>
</dbReference>
<dbReference type="PANTHER" id="PTHR42743:SF2">
    <property type="entry name" value="AMINODEOXYCHORISMATE LYASE"/>
    <property type="match status" value="1"/>
</dbReference>
<dbReference type="PROSITE" id="PS00770">
    <property type="entry name" value="AA_TRANSFER_CLASS_4"/>
    <property type="match status" value="1"/>
</dbReference>
<evidence type="ECO:0000256" key="4">
    <source>
        <dbReference type="ARBA" id="ARBA00022898"/>
    </source>
</evidence>
<evidence type="ECO:0000256" key="2">
    <source>
        <dbReference type="ARBA" id="ARBA00009320"/>
    </source>
</evidence>
<keyword evidence="4 12" id="KW-0663">Pyridoxal phosphate</keyword>
<reference evidence="13 14" key="1">
    <citation type="submission" date="2024-09" db="EMBL/GenBank/DDBJ databases">
        <authorList>
            <person name="Sun Q."/>
            <person name="Mori K."/>
        </authorList>
    </citation>
    <scope>NUCLEOTIDE SEQUENCE [LARGE SCALE GENOMIC DNA]</scope>
    <source>
        <strain evidence="13 14">CCM 8545</strain>
    </source>
</reference>
<comment type="catalytic activity">
    <reaction evidence="9">
        <text>4-amino-4-deoxychorismate = 4-aminobenzoate + pyruvate + H(+)</text>
        <dbReference type="Rhea" id="RHEA:16201"/>
        <dbReference type="ChEBI" id="CHEBI:15361"/>
        <dbReference type="ChEBI" id="CHEBI:15378"/>
        <dbReference type="ChEBI" id="CHEBI:17836"/>
        <dbReference type="ChEBI" id="CHEBI:58406"/>
        <dbReference type="EC" id="4.1.3.38"/>
    </reaction>
</comment>
<evidence type="ECO:0000256" key="12">
    <source>
        <dbReference type="RuleBase" id="RU004516"/>
    </source>
</evidence>
<dbReference type="InterPro" id="IPR017824">
    <property type="entry name" value="Aminodeoxychorismate_lyase_IV"/>
</dbReference>
<evidence type="ECO:0000256" key="10">
    <source>
        <dbReference type="NCBIfam" id="TIGR03461"/>
    </source>
</evidence>
<keyword evidence="14" id="KW-1185">Reference proteome</keyword>
<comment type="similarity">
    <text evidence="2 11">Belongs to the class-IV pyridoxal-phosphate-dependent aminotransferase family.</text>
</comment>
<organism evidence="13 14">
    <name type="scientific">Thorsellia kenyensis</name>
    <dbReference type="NCBI Taxonomy" id="1549888"/>
    <lineage>
        <taxon>Bacteria</taxon>
        <taxon>Pseudomonadati</taxon>
        <taxon>Pseudomonadota</taxon>
        <taxon>Gammaproteobacteria</taxon>
        <taxon>Enterobacterales</taxon>
        <taxon>Thorselliaceae</taxon>
        <taxon>Thorsellia</taxon>
    </lineage>
</organism>
<dbReference type="InterPro" id="IPR043132">
    <property type="entry name" value="BCAT-like_C"/>
</dbReference>
<dbReference type="RefSeq" id="WP_385877728.1">
    <property type="nucleotide sequence ID" value="NZ_JBHLXE010000105.1"/>
</dbReference>
<keyword evidence="6 13" id="KW-0456">Lyase</keyword>
<dbReference type="Pfam" id="PF01063">
    <property type="entry name" value="Aminotran_4"/>
    <property type="match status" value="1"/>
</dbReference>
<comment type="pathway">
    <text evidence="7">Cofactor biosynthesis; tetrahydrofolate biosynthesis; 4-aminobenzoate from chorismate: step 2/2.</text>
</comment>
<evidence type="ECO:0000256" key="8">
    <source>
        <dbReference type="ARBA" id="ARBA00035676"/>
    </source>
</evidence>
<evidence type="ECO:0000256" key="7">
    <source>
        <dbReference type="ARBA" id="ARBA00035633"/>
    </source>
</evidence>
<proteinExistence type="inferred from homology"/>
<dbReference type="Proteomes" id="UP001589758">
    <property type="component" value="Unassembled WGS sequence"/>
</dbReference>
<keyword evidence="5" id="KW-0289">Folate biosynthesis</keyword>
<comment type="subunit">
    <text evidence="3">Homodimer.</text>
</comment>
<comment type="cofactor">
    <cofactor evidence="1 12">
        <name>pyridoxal 5'-phosphate</name>
        <dbReference type="ChEBI" id="CHEBI:597326"/>
    </cofactor>
</comment>
<gene>
    <name evidence="13" type="primary">pabC</name>
    <name evidence="13" type="ORF">ACFFIT_11035</name>
</gene>
<evidence type="ECO:0000256" key="11">
    <source>
        <dbReference type="RuleBase" id="RU004106"/>
    </source>
</evidence>
<dbReference type="GO" id="GO:0008696">
    <property type="term" value="F:4-amino-4-deoxychorismate lyase activity"/>
    <property type="evidence" value="ECO:0007669"/>
    <property type="project" value="UniProtKB-EC"/>
</dbReference>
<evidence type="ECO:0000256" key="6">
    <source>
        <dbReference type="ARBA" id="ARBA00023239"/>
    </source>
</evidence>
<dbReference type="NCBIfam" id="TIGR03461">
    <property type="entry name" value="pabC_Proteo"/>
    <property type="match status" value="1"/>
</dbReference>
<dbReference type="EC" id="4.1.3.38" evidence="8 10"/>